<reference evidence="3" key="2">
    <citation type="submission" date="2021-04" db="EMBL/GenBank/DDBJ databases">
        <authorList>
            <person name="Podell S."/>
        </authorList>
    </citation>
    <scope>NUCLEOTIDE SEQUENCE</scope>
    <source>
        <strain evidence="3">Hildebrandi</strain>
    </source>
</reference>
<accession>A0A9K3L6A3</accession>
<dbReference type="OrthoDB" id="53161at2759"/>
<name>A0A9K3L6A3_9STRA</name>
<dbReference type="SMART" id="SM00066">
    <property type="entry name" value="GAL4"/>
    <property type="match status" value="1"/>
</dbReference>
<reference evidence="3" key="1">
    <citation type="journal article" date="2021" name="Sci. Rep.">
        <title>Diploid genomic architecture of Nitzschia inconspicua, an elite biomass production diatom.</title>
        <authorList>
            <person name="Oliver A."/>
            <person name="Podell S."/>
            <person name="Pinowska A."/>
            <person name="Traller J.C."/>
            <person name="Smith S.R."/>
            <person name="McClure R."/>
            <person name="Beliaev A."/>
            <person name="Bohutskyi P."/>
            <person name="Hill E.A."/>
            <person name="Rabines A."/>
            <person name="Zheng H."/>
            <person name="Allen L.Z."/>
            <person name="Kuo A."/>
            <person name="Grigoriev I.V."/>
            <person name="Allen A.E."/>
            <person name="Hazlebeck D."/>
            <person name="Allen E.E."/>
        </authorList>
    </citation>
    <scope>NUCLEOTIDE SEQUENCE</scope>
    <source>
        <strain evidence="3">Hildebrandi</strain>
    </source>
</reference>
<keyword evidence="4" id="KW-1185">Reference proteome</keyword>
<dbReference type="GO" id="GO:0008270">
    <property type="term" value="F:zinc ion binding"/>
    <property type="evidence" value="ECO:0007669"/>
    <property type="project" value="InterPro"/>
</dbReference>
<dbReference type="Proteomes" id="UP000693970">
    <property type="component" value="Unassembled WGS sequence"/>
</dbReference>
<proteinExistence type="predicted"/>
<sequence length="442" mass="50056">MRSPSRQLLGNQQHQQHPKPAMPACVGCHKAKVKCDVQEKSKGNDRNGSSPGCTRCQRLSTVCVRHISRQGQRPNSHNNSSNKRKRSHISKEEDDPLAKESVDCKLGSSIVKEINPDLLKRHYGVKFMIHHWTSLAFARRSFSLLSRASQLAAKAEVSMDTVFSSQRREALDPLIWQRNNCSYDGTVSIRHFSDLVANNDNPYRSPLQWSDIPRRLRQLSQMPDDPNDQLFQQQRYFLVRESKDGRVRFLVSQAFSDEIASQRVLDQTFRSNKQSIIQLLTEGPADTDKFTGALQFCLARYTDADTVPIRVRANGMKVRYRSKEEQLPEHEHNATEGFRSMDMLACLEIVALDHSFHVAEFVMSSTPSSSTTKSKPANGPSKERPQLSRKTSATLPSLPVTLQEINDIDDHVPLSFVEDDATILDDLEMDGDLQQILDLISD</sequence>
<protein>
    <submittedName>
        <fullName evidence="3">Fungal Zn2-Cys6 binuclear cluster domain containing protein</fullName>
    </submittedName>
</protein>
<dbReference type="InterPro" id="IPR001138">
    <property type="entry name" value="Zn2Cys6_DnaBD"/>
</dbReference>
<dbReference type="CDD" id="cd00067">
    <property type="entry name" value="GAL4"/>
    <property type="match status" value="1"/>
</dbReference>
<dbReference type="AlphaFoldDB" id="A0A9K3L6A3"/>
<feature type="domain" description="Zn(2)-C6 fungal-type" evidence="2">
    <location>
        <begin position="24"/>
        <end position="65"/>
    </location>
</feature>
<feature type="compositionally biased region" description="Low complexity" evidence="1">
    <location>
        <begin position="364"/>
        <end position="376"/>
    </location>
</feature>
<organism evidence="3 4">
    <name type="scientific">Nitzschia inconspicua</name>
    <dbReference type="NCBI Taxonomy" id="303405"/>
    <lineage>
        <taxon>Eukaryota</taxon>
        <taxon>Sar</taxon>
        <taxon>Stramenopiles</taxon>
        <taxon>Ochrophyta</taxon>
        <taxon>Bacillariophyta</taxon>
        <taxon>Bacillariophyceae</taxon>
        <taxon>Bacillariophycidae</taxon>
        <taxon>Bacillariales</taxon>
        <taxon>Bacillariaceae</taxon>
        <taxon>Nitzschia</taxon>
    </lineage>
</organism>
<feature type="region of interest" description="Disordered" evidence="1">
    <location>
        <begin position="67"/>
        <end position="100"/>
    </location>
</feature>
<evidence type="ECO:0000259" key="2">
    <source>
        <dbReference type="PROSITE" id="PS50048"/>
    </source>
</evidence>
<feature type="region of interest" description="Disordered" evidence="1">
    <location>
        <begin position="1"/>
        <end position="23"/>
    </location>
</feature>
<feature type="region of interest" description="Disordered" evidence="1">
    <location>
        <begin position="363"/>
        <end position="394"/>
    </location>
</feature>
<gene>
    <name evidence="3" type="ORF">IV203_000282</name>
</gene>
<evidence type="ECO:0000313" key="3">
    <source>
        <dbReference type="EMBL" id="KAG7355596.1"/>
    </source>
</evidence>
<evidence type="ECO:0000313" key="4">
    <source>
        <dbReference type="Proteomes" id="UP000693970"/>
    </source>
</evidence>
<dbReference type="PROSITE" id="PS50048">
    <property type="entry name" value="ZN2_CY6_FUNGAL_2"/>
    <property type="match status" value="1"/>
</dbReference>
<feature type="compositionally biased region" description="Polar residues" evidence="1">
    <location>
        <begin position="1"/>
        <end position="15"/>
    </location>
</feature>
<evidence type="ECO:0000256" key="1">
    <source>
        <dbReference type="SAM" id="MobiDB-lite"/>
    </source>
</evidence>
<comment type="caution">
    <text evidence="3">The sequence shown here is derived from an EMBL/GenBank/DDBJ whole genome shotgun (WGS) entry which is preliminary data.</text>
</comment>
<dbReference type="GO" id="GO:0000981">
    <property type="term" value="F:DNA-binding transcription factor activity, RNA polymerase II-specific"/>
    <property type="evidence" value="ECO:0007669"/>
    <property type="project" value="InterPro"/>
</dbReference>
<dbReference type="EMBL" id="JAGRRH010000015">
    <property type="protein sequence ID" value="KAG7355596.1"/>
    <property type="molecule type" value="Genomic_DNA"/>
</dbReference>